<evidence type="ECO:0000313" key="1">
    <source>
        <dbReference type="EMBL" id="GAA0296122.1"/>
    </source>
</evidence>
<sequence>MTRRTGSREASNALLLSPAGTGYPASLSAEPIETAIVAAVTPAAATRAGAWLRDRRTSPSKAVVVLLGDGSGTPPSLDDARPTAADVTVETVADPADVAALGIALDRHLREVGRGSSQSLLLLDSLTPLVVSAGLERTFRFTDLVTRRAAAFDVTTAVRADPAAHDRQTLATLATLFDAVHRYVDGAWETDVTPPAFGA</sequence>
<keyword evidence="2" id="KW-1185">Reference proteome</keyword>
<dbReference type="EMBL" id="BAAABL010000034">
    <property type="protein sequence ID" value="GAA0296122.1"/>
    <property type="molecule type" value="Genomic_DNA"/>
</dbReference>
<dbReference type="Pfam" id="PF24336">
    <property type="entry name" value="DUF7504"/>
    <property type="match status" value="1"/>
</dbReference>
<evidence type="ECO:0008006" key="3">
    <source>
        <dbReference type="Google" id="ProtNLM"/>
    </source>
</evidence>
<protein>
    <recommendedName>
        <fullName evidence="3">Recombinase RecA</fullName>
    </recommendedName>
</protein>
<comment type="caution">
    <text evidence="1">The sequence shown here is derived from an EMBL/GenBank/DDBJ whole genome shotgun (WGS) entry which is preliminary data.</text>
</comment>
<dbReference type="AlphaFoldDB" id="A0AAV3S6D9"/>
<dbReference type="RefSeq" id="WP_211312930.1">
    <property type="nucleotide sequence ID" value="NZ_BAAABL010000034.1"/>
</dbReference>
<dbReference type="Proteomes" id="UP001500837">
    <property type="component" value="Unassembled WGS sequence"/>
</dbReference>
<dbReference type="InterPro" id="IPR055927">
    <property type="entry name" value="DUF7504"/>
</dbReference>
<name>A0AAV3S6D9_9EURY</name>
<accession>A0AAV3S6D9</accession>
<gene>
    <name evidence="1" type="ORF">GCM10009066_08270</name>
</gene>
<proteinExistence type="predicted"/>
<evidence type="ECO:0000313" key="2">
    <source>
        <dbReference type="Proteomes" id="UP001500837"/>
    </source>
</evidence>
<reference evidence="1 2" key="1">
    <citation type="journal article" date="2019" name="Int. J. Syst. Evol. Microbiol.">
        <title>The Global Catalogue of Microorganisms (GCM) 10K type strain sequencing project: providing services to taxonomists for standard genome sequencing and annotation.</title>
        <authorList>
            <consortium name="The Broad Institute Genomics Platform"/>
            <consortium name="The Broad Institute Genome Sequencing Center for Infectious Disease"/>
            <person name="Wu L."/>
            <person name="Ma J."/>
        </authorList>
    </citation>
    <scope>NUCLEOTIDE SEQUENCE [LARGE SCALE GENOMIC DNA]</scope>
    <source>
        <strain evidence="1 2">JCM 16330</strain>
    </source>
</reference>
<organism evidence="1 2">
    <name type="scientific">Halarchaeum salinum</name>
    <dbReference type="NCBI Taxonomy" id="489912"/>
    <lineage>
        <taxon>Archaea</taxon>
        <taxon>Methanobacteriati</taxon>
        <taxon>Methanobacteriota</taxon>
        <taxon>Stenosarchaea group</taxon>
        <taxon>Halobacteria</taxon>
        <taxon>Halobacteriales</taxon>
        <taxon>Halobacteriaceae</taxon>
    </lineage>
</organism>